<evidence type="ECO:0000256" key="5">
    <source>
        <dbReference type="ARBA" id="ARBA00022824"/>
    </source>
</evidence>
<evidence type="ECO:0000256" key="6">
    <source>
        <dbReference type="ARBA" id="ARBA00022989"/>
    </source>
</evidence>
<dbReference type="AlphaFoldDB" id="A0A8S8ZJH7"/>
<dbReference type="PANTHER" id="PTHR13202:SF0">
    <property type="entry name" value="SIGNAL PEPTIDASE COMPLEX SUBUNIT 1"/>
    <property type="match status" value="1"/>
</dbReference>
<dbReference type="PANTHER" id="PTHR13202">
    <property type="entry name" value="MICROSOMAL SIGNAL PEPTIDASE 12 KDA SUBUNIT"/>
    <property type="match status" value="1"/>
</dbReference>
<dbReference type="OMA" id="IHLTLWT"/>
<dbReference type="EMBL" id="NMPR01000092">
    <property type="protein sequence ID" value="KAA8630844.1"/>
    <property type="molecule type" value="Genomic_DNA"/>
</dbReference>
<feature type="transmembrane region" description="Helical" evidence="9">
    <location>
        <begin position="27"/>
        <end position="47"/>
    </location>
</feature>
<keyword evidence="5" id="KW-0256">Endoplasmic reticulum</keyword>
<feature type="transmembrane region" description="Helical" evidence="9">
    <location>
        <begin position="53"/>
        <end position="75"/>
    </location>
</feature>
<evidence type="ECO:0000256" key="7">
    <source>
        <dbReference type="ARBA" id="ARBA00023136"/>
    </source>
</evidence>
<dbReference type="GO" id="GO:0005787">
    <property type="term" value="C:signal peptidase complex"/>
    <property type="evidence" value="ECO:0007669"/>
    <property type="project" value="InterPro"/>
</dbReference>
<dbReference type="InterPro" id="IPR009542">
    <property type="entry name" value="Spc1/SPCS1"/>
</dbReference>
<evidence type="ECO:0000256" key="8">
    <source>
        <dbReference type="ARBA" id="ARBA00045204"/>
    </source>
</evidence>
<comment type="similarity">
    <text evidence="2">Belongs to the SPCS1 family.</text>
</comment>
<name>A0A8S8ZJH7_SORMA</name>
<evidence type="ECO:0000256" key="3">
    <source>
        <dbReference type="ARBA" id="ARBA00017059"/>
    </source>
</evidence>
<evidence type="ECO:0000256" key="2">
    <source>
        <dbReference type="ARBA" id="ARBA00005245"/>
    </source>
</evidence>
<accession>A0A8S8ZJH7</accession>
<gene>
    <name evidence="10" type="ORF">SMACR_07094</name>
</gene>
<dbReference type="GO" id="GO:0045047">
    <property type="term" value="P:protein targeting to ER"/>
    <property type="evidence" value="ECO:0007669"/>
    <property type="project" value="TreeGrafter"/>
</dbReference>
<dbReference type="VEuPathDB" id="FungiDB:SMAC_07094"/>
<proteinExistence type="inferred from homology"/>
<dbReference type="Pfam" id="PF06645">
    <property type="entry name" value="SPC12"/>
    <property type="match status" value="1"/>
</dbReference>
<dbReference type="Proteomes" id="UP000433876">
    <property type="component" value="Unassembled WGS sequence"/>
</dbReference>
<evidence type="ECO:0000313" key="11">
    <source>
        <dbReference type="Proteomes" id="UP000433876"/>
    </source>
</evidence>
<reference evidence="10 11" key="1">
    <citation type="submission" date="2017-07" db="EMBL/GenBank/DDBJ databases">
        <title>Genome sequence of the Sordaria macrospora wild type strain R19027.</title>
        <authorList>
            <person name="Nowrousian M."/>
            <person name="Teichert I."/>
            <person name="Kueck U."/>
        </authorList>
    </citation>
    <scope>NUCLEOTIDE SEQUENCE [LARGE SCALE GENOMIC DNA]</scope>
    <source>
        <strain evidence="10 11">R19027</strain>
        <tissue evidence="10">Mycelium</tissue>
    </source>
</reference>
<protein>
    <recommendedName>
        <fullName evidence="3">Signal peptidase complex subunit 1</fullName>
    </recommendedName>
</protein>
<comment type="function">
    <text evidence="8">Component of the signal peptidase complex (SPC) which catalyzes the cleavage of N-terminal signal sequences from nascent proteins as they are translocated into the lumen of the endoplasmic reticulum. Dispensable for SPC enzymatic activity.</text>
</comment>
<evidence type="ECO:0000313" key="10">
    <source>
        <dbReference type="EMBL" id="KAA8630844.1"/>
    </source>
</evidence>
<evidence type="ECO:0000256" key="1">
    <source>
        <dbReference type="ARBA" id="ARBA00004477"/>
    </source>
</evidence>
<keyword evidence="7 9" id="KW-0472">Membrane</keyword>
<evidence type="ECO:0000256" key="4">
    <source>
        <dbReference type="ARBA" id="ARBA00022692"/>
    </source>
</evidence>
<evidence type="ECO:0000256" key="9">
    <source>
        <dbReference type="SAM" id="Phobius"/>
    </source>
</evidence>
<comment type="caution">
    <text evidence="10">The sequence shown here is derived from an EMBL/GenBank/DDBJ whole genome shotgun (WGS) entry which is preliminary data.</text>
</comment>
<organism evidence="10 11">
    <name type="scientific">Sordaria macrospora</name>
    <dbReference type="NCBI Taxonomy" id="5147"/>
    <lineage>
        <taxon>Eukaryota</taxon>
        <taxon>Fungi</taxon>
        <taxon>Dikarya</taxon>
        <taxon>Ascomycota</taxon>
        <taxon>Pezizomycotina</taxon>
        <taxon>Sordariomycetes</taxon>
        <taxon>Sordariomycetidae</taxon>
        <taxon>Sordariales</taxon>
        <taxon>Sordariaceae</taxon>
        <taxon>Sordaria</taxon>
    </lineage>
</organism>
<comment type="subcellular location">
    <subcellularLocation>
        <location evidence="1">Endoplasmic reticulum membrane</location>
        <topology evidence="1">Multi-pass membrane protein</topology>
    </subcellularLocation>
</comment>
<sequence length="103" mass="11343">MAEQLLDQIRDVAEGQIDFEGQKLVELLVNVTLALTAVVAFLVGYILQDIKLALQIGLAGTALTFVIAVPPWPFYNRNPVKWLQVGGGLVPPQNLIIDEKSFR</sequence>
<dbReference type="GO" id="GO:0006465">
    <property type="term" value="P:signal peptide processing"/>
    <property type="evidence" value="ECO:0007669"/>
    <property type="project" value="InterPro"/>
</dbReference>
<keyword evidence="6 9" id="KW-1133">Transmembrane helix</keyword>
<keyword evidence="4 9" id="KW-0812">Transmembrane</keyword>